<evidence type="ECO:0000313" key="1">
    <source>
        <dbReference type="EMBL" id="BAC82976.1"/>
    </source>
</evidence>
<evidence type="ECO:0000313" key="2">
    <source>
        <dbReference type="EMBL" id="BAD30816.1"/>
    </source>
</evidence>
<dbReference type="Proteomes" id="UP000000763">
    <property type="component" value="Chromosome 7"/>
</dbReference>
<dbReference type="EMBL" id="AP005098">
    <property type="protein sequence ID" value="BAD30816.1"/>
    <property type="molecule type" value="Genomic_DNA"/>
</dbReference>
<dbReference type="EMBL" id="AP003748">
    <property type="protein sequence ID" value="BAC82976.1"/>
    <property type="molecule type" value="Genomic_DNA"/>
</dbReference>
<reference evidence="3" key="4">
    <citation type="journal article" date="2008" name="Nucleic Acids Res.">
        <title>The rice annotation project database (RAP-DB): 2008 update.</title>
        <authorList>
            <consortium name="The rice annotation project (RAP)"/>
        </authorList>
    </citation>
    <scope>GENOME REANNOTATION</scope>
    <source>
        <strain evidence="3">cv. Nipponbare</strain>
    </source>
</reference>
<evidence type="ECO:0000313" key="3">
    <source>
        <dbReference type="Proteomes" id="UP000000763"/>
    </source>
</evidence>
<protein>
    <submittedName>
        <fullName evidence="2">Uncharacterized protein</fullName>
    </submittedName>
</protein>
<organism evidence="2 3">
    <name type="scientific">Oryza sativa subsp. japonica</name>
    <name type="common">Rice</name>
    <dbReference type="NCBI Taxonomy" id="39947"/>
    <lineage>
        <taxon>Eukaryota</taxon>
        <taxon>Viridiplantae</taxon>
        <taxon>Streptophyta</taxon>
        <taxon>Embryophyta</taxon>
        <taxon>Tracheophyta</taxon>
        <taxon>Spermatophyta</taxon>
        <taxon>Magnoliopsida</taxon>
        <taxon>Liliopsida</taxon>
        <taxon>Poales</taxon>
        <taxon>Poaceae</taxon>
        <taxon>BOP clade</taxon>
        <taxon>Oryzoideae</taxon>
        <taxon>Oryzeae</taxon>
        <taxon>Oryzinae</taxon>
        <taxon>Oryza</taxon>
        <taxon>Oryza sativa</taxon>
    </lineage>
</organism>
<dbReference type="AlphaFoldDB" id="Q69SF2"/>
<accession>Q69SF2</accession>
<gene>
    <name evidence="1" type="ORF">OJ1136_A05.32</name>
    <name evidence="2" type="ORF">OSJNBa0008C11.6</name>
</gene>
<reference evidence="3" key="3">
    <citation type="journal article" date="2005" name="Nature">
        <title>The map-based sequence of the rice genome.</title>
        <authorList>
            <consortium name="International rice genome sequencing project (IRGSP)"/>
            <person name="Matsumoto T."/>
            <person name="Wu J."/>
            <person name="Kanamori H."/>
            <person name="Katayose Y."/>
            <person name="Fujisawa M."/>
            <person name="Namiki N."/>
            <person name="Mizuno H."/>
            <person name="Yamamoto K."/>
            <person name="Antonio B.A."/>
            <person name="Baba T."/>
            <person name="Sakata K."/>
            <person name="Nagamura Y."/>
            <person name="Aoki H."/>
            <person name="Arikawa K."/>
            <person name="Arita K."/>
            <person name="Bito T."/>
            <person name="Chiden Y."/>
            <person name="Fujitsuka N."/>
            <person name="Fukunaka R."/>
            <person name="Hamada M."/>
            <person name="Harada C."/>
            <person name="Hayashi A."/>
            <person name="Hijishita S."/>
            <person name="Honda M."/>
            <person name="Hosokawa S."/>
            <person name="Ichikawa Y."/>
            <person name="Idonuma A."/>
            <person name="Iijima M."/>
            <person name="Ikeda M."/>
            <person name="Ikeno M."/>
            <person name="Ito K."/>
            <person name="Ito S."/>
            <person name="Ito T."/>
            <person name="Ito Y."/>
            <person name="Ito Y."/>
            <person name="Iwabuchi A."/>
            <person name="Kamiya K."/>
            <person name="Karasawa W."/>
            <person name="Kurita K."/>
            <person name="Katagiri S."/>
            <person name="Kikuta A."/>
            <person name="Kobayashi H."/>
            <person name="Kobayashi N."/>
            <person name="Machita K."/>
            <person name="Maehara T."/>
            <person name="Masukawa M."/>
            <person name="Mizubayashi T."/>
            <person name="Mukai Y."/>
            <person name="Nagasaki H."/>
            <person name="Nagata Y."/>
            <person name="Naito S."/>
            <person name="Nakashima M."/>
            <person name="Nakama Y."/>
            <person name="Nakamichi Y."/>
            <person name="Nakamura M."/>
            <person name="Meguro A."/>
            <person name="Negishi M."/>
            <person name="Ohta I."/>
            <person name="Ohta T."/>
            <person name="Okamoto M."/>
            <person name="Ono N."/>
            <person name="Saji S."/>
            <person name="Sakaguchi M."/>
            <person name="Sakai K."/>
            <person name="Shibata M."/>
            <person name="Shimokawa T."/>
            <person name="Song J."/>
            <person name="Takazaki Y."/>
            <person name="Terasawa K."/>
            <person name="Tsugane M."/>
            <person name="Tsuji K."/>
            <person name="Ueda S."/>
            <person name="Waki K."/>
            <person name="Yamagata H."/>
            <person name="Yamamoto M."/>
            <person name="Yamamoto S."/>
            <person name="Yamane H."/>
            <person name="Yoshiki S."/>
            <person name="Yoshihara R."/>
            <person name="Yukawa K."/>
            <person name="Zhong H."/>
            <person name="Yano M."/>
            <person name="Yuan Q."/>
            <person name="Ouyang S."/>
            <person name="Liu J."/>
            <person name="Jones K.M."/>
            <person name="Gansberger K."/>
            <person name="Moffat K."/>
            <person name="Hill J."/>
            <person name="Bera J."/>
            <person name="Fadrosh D."/>
            <person name="Jin S."/>
            <person name="Johri S."/>
            <person name="Kim M."/>
            <person name="Overton L."/>
            <person name="Reardon M."/>
            <person name="Tsitrin T."/>
            <person name="Vuong H."/>
            <person name="Weaver B."/>
            <person name="Ciecko A."/>
            <person name="Tallon L."/>
            <person name="Jackson J."/>
            <person name="Pai G."/>
            <person name="Aken S.V."/>
            <person name="Utterback T."/>
            <person name="Reidmuller S."/>
            <person name="Feldblyum T."/>
            <person name="Hsiao J."/>
            <person name="Zismann V."/>
            <person name="Iobst S."/>
            <person name="de Vazeille A.R."/>
            <person name="Buell C.R."/>
            <person name="Ying K."/>
            <person name="Li Y."/>
            <person name="Lu T."/>
            <person name="Huang Y."/>
            <person name="Zhao Q."/>
            <person name="Feng Q."/>
            <person name="Zhang L."/>
            <person name="Zhu J."/>
            <person name="Weng Q."/>
            <person name="Mu J."/>
            <person name="Lu Y."/>
            <person name="Fan D."/>
            <person name="Liu Y."/>
            <person name="Guan J."/>
            <person name="Zhang Y."/>
            <person name="Yu S."/>
            <person name="Liu X."/>
            <person name="Zhang Y."/>
            <person name="Hong G."/>
            <person name="Han B."/>
            <person name="Choisne N."/>
            <person name="Demange N."/>
            <person name="Orjeda G."/>
            <person name="Samain S."/>
            <person name="Cattolico L."/>
            <person name="Pelletier E."/>
            <person name="Couloux A."/>
            <person name="Segurens B."/>
            <person name="Wincker P."/>
            <person name="D'Hont A."/>
            <person name="Scarpelli C."/>
            <person name="Weissenbach J."/>
            <person name="Salanoubat M."/>
            <person name="Quetier F."/>
            <person name="Yu Y."/>
            <person name="Kim H.R."/>
            <person name="Rambo T."/>
            <person name="Currie J."/>
            <person name="Collura K."/>
            <person name="Luo M."/>
            <person name="Yang T."/>
            <person name="Ammiraju J.S.S."/>
            <person name="Engler F."/>
            <person name="Soderlund C."/>
            <person name="Wing R.A."/>
            <person name="Palmer L.E."/>
            <person name="de la Bastide M."/>
            <person name="Spiegel L."/>
            <person name="Nascimento L."/>
            <person name="Zutavern T."/>
            <person name="O'Shaughnessy A."/>
            <person name="Dike S."/>
            <person name="Dedhia N."/>
            <person name="Preston R."/>
            <person name="Balija V."/>
            <person name="McCombie W.R."/>
            <person name="Chow T."/>
            <person name="Chen H."/>
            <person name="Chung M."/>
            <person name="Chen C."/>
            <person name="Shaw J."/>
            <person name="Wu H."/>
            <person name="Hsiao K."/>
            <person name="Chao Y."/>
            <person name="Chu M."/>
            <person name="Cheng C."/>
            <person name="Hour A."/>
            <person name="Lee P."/>
            <person name="Lin S."/>
            <person name="Lin Y."/>
            <person name="Liou J."/>
            <person name="Liu S."/>
            <person name="Hsing Y."/>
            <person name="Raghuvanshi S."/>
            <person name="Mohanty A."/>
            <person name="Bharti A.K."/>
            <person name="Gaur A."/>
            <person name="Gupta V."/>
            <person name="Kumar D."/>
            <person name="Ravi V."/>
            <person name="Vij S."/>
            <person name="Kapur A."/>
            <person name="Khurana P."/>
            <person name="Khurana P."/>
            <person name="Khurana J.P."/>
            <person name="Tyagi A.K."/>
            <person name="Gaikwad K."/>
            <person name="Singh A."/>
            <person name="Dalal V."/>
            <person name="Srivastava S."/>
            <person name="Dixit A."/>
            <person name="Pal A.K."/>
            <person name="Ghazi I.A."/>
            <person name="Yadav M."/>
            <person name="Pandit A."/>
            <person name="Bhargava A."/>
            <person name="Sureshbabu K."/>
            <person name="Batra K."/>
            <person name="Sharma T.R."/>
            <person name="Mohapatra T."/>
            <person name="Singh N.K."/>
            <person name="Messing J."/>
            <person name="Nelson A.B."/>
            <person name="Fuks G."/>
            <person name="Kavchok S."/>
            <person name="Keizer G."/>
            <person name="Linton E."/>
            <person name="Llaca V."/>
            <person name="Song R."/>
            <person name="Tanyolac B."/>
            <person name="Young S."/>
            <person name="Ho-Il K."/>
            <person name="Hahn J.H."/>
            <person name="Sangsakoo G."/>
            <person name="Vanavichit A."/>
            <person name="de Mattos Luiz.A.T."/>
            <person name="Zimmer P.D."/>
            <person name="Malone G."/>
            <person name="Dellagostin O."/>
            <person name="de Oliveira A.C."/>
            <person name="Bevan M."/>
            <person name="Bancroft I."/>
            <person name="Minx P."/>
            <person name="Cordum H."/>
            <person name="Wilson R."/>
            <person name="Cheng Z."/>
            <person name="Jin W."/>
            <person name="Jiang J."/>
            <person name="Leong S.A."/>
            <person name="Iwama H."/>
            <person name="Gojobori T."/>
            <person name="Itoh T."/>
            <person name="Niimura Y."/>
            <person name="Fujii Y."/>
            <person name="Habara T."/>
            <person name="Sakai H."/>
            <person name="Sato Y."/>
            <person name="Wilson G."/>
            <person name="Kumar K."/>
            <person name="McCouch S."/>
            <person name="Juretic N."/>
            <person name="Hoen D."/>
            <person name="Wright S."/>
            <person name="Bruskiewich R."/>
            <person name="Bureau T."/>
            <person name="Miyao A."/>
            <person name="Hirochika H."/>
            <person name="Nishikawa T."/>
            <person name="Kadowaki K."/>
            <person name="Sugiura M."/>
            <person name="Burr B."/>
            <person name="Sasaki T."/>
        </authorList>
    </citation>
    <scope>NUCLEOTIDE SEQUENCE [LARGE SCALE GENOMIC DNA]</scope>
    <source>
        <strain evidence="3">cv. Nipponbare</strain>
    </source>
</reference>
<reference evidence="1" key="1">
    <citation type="submission" date="2001-06" db="EMBL/GenBank/DDBJ databases">
        <title>Oryza sativa nipponbare(GA3) genomic DNA, chromosome 7, BAC clone:OJ1136_A05.</title>
        <authorList>
            <person name="Sasaki T."/>
            <person name="Matsumoto T."/>
            <person name="Yamamoto K."/>
        </authorList>
    </citation>
    <scope>NUCLEOTIDE SEQUENCE</scope>
</reference>
<reference evidence="2" key="2">
    <citation type="submission" date="2002-04" db="EMBL/GenBank/DDBJ databases">
        <title>Oryza sativa nipponbare(GA3) genomic DNA, chromosome 7, BAC clone:OSJNBa0008C11.</title>
        <authorList>
            <person name="Sasaki T."/>
            <person name="Matsumoto T."/>
            <person name="Katayose Y."/>
        </authorList>
    </citation>
    <scope>NUCLEOTIDE SEQUENCE</scope>
</reference>
<name>Q69SF2_ORYSJ</name>
<proteinExistence type="predicted"/>
<sequence length="101" mass="11056">MTPSVRCRQVVLGAWRTLVGFFLAEHDRELEAVVRDLARRLPRVRLRSPPRSSVAALAPLRRALRPYSAPLPPPHRLAADAASSLALVGIVSSPAQAIDHH</sequence>